<dbReference type="RefSeq" id="WP_394825395.1">
    <property type="nucleotide sequence ID" value="NZ_CP089984.1"/>
</dbReference>
<dbReference type="Proteomes" id="UP001370348">
    <property type="component" value="Chromosome"/>
</dbReference>
<feature type="domain" description="ABC transporter" evidence="4">
    <location>
        <begin position="8"/>
        <end position="232"/>
    </location>
</feature>
<keyword evidence="1" id="KW-0813">Transport</keyword>
<evidence type="ECO:0000313" key="5">
    <source>
        <dbReference type="EMBL" id="WXB15761.1"/>
    </source>
</evidence>
<dbReference type="InterPro" id="IPR017911">
    <property type="entry name" value="MacB-like_ATP-bd"/>
</dbReference>
<dbReference type="PROSITE" id="PS50893">
    <property type="entry name" value="ABC_TRANSPORTER_2"/>
    <property type="match status" value="1"/>
</dbReference>
<evidence type="ECO:0000256" key="3">
    <source>
        <dbReference type="ARBA" id="ARBA00022840"/>
    </source>
</evidence>
<evidence type="ECO:0000256" key="1">
    <source>
        <dbReference type="ARBA" id="ARBA00022448"/>
    </source>
</evidence>
<dbReference type="Pfam" id="PF00005">
    <property type="entry name" value="ABC_tran"/>
    <property type="match status" value="1"/>
</dbReference>
<organism evidence="5 6">
    <name type="scientific">Pendulispora albinea</name>
    <dbReference type="NCBI Taxonomy" id="2741071"/>
    <lineage>
        <taxon>Bacteria</taxon>
        <taxon>Pseudomonadati</taxon>
        <taxon>Myxococcota</taxon>
        <taxon>Myxococcia</taxon>
        <taxon>Myxococcales</taxon>
        <taxon>Sorangiineae</taxon>
        <taxon>Pendulisporaceae</taxon>
        <taxon>Pendulispora</taxon>
    </lineage>
</organism>
<evidence type="ECO:0000259" key="4">
    <source>
        <dbReference type="PROSITE" id="PS50893"/>
    </source>
</evidence>
<keyword evidence="6" id="KW-1185">Reference proteome</keyword>
<dbReference type="GO" id="GO:0005524">
    <property type="term" value="F:ATP binding"/>
    <property type="evidence" value="ECO:0007669"/>
    <property type="project" value="UniProtKB-KW"/>
</dbReference>
<dbReference type="PROSITE" id="PS00211">
    <property type="entry name" value="ABC_TRANSPORTER_1"/>
    <property type="match status" value="1"/>
</dbReference>
<dbReference type="InterPro" id="IPR003593">
    <property type="entry name" value="AAA+_ATPase"/>
</dbReference>
<dbReference type="PANTHER" id="PTHR24220">
    <property type="entry name" value="IMPORT ATP-BINDING PROTEIN"/>
    <property type="match status" value="1"/>
</dbReference>
<gene>
    <name evidence="5" type="ORF">LZC94_00515</name>
</gene>
<evidence type="ECO:0000313" key="6">
    <source>
        <dbReference type="Proteomes" id="UP001370348"/>
    </source>
</evidence>
<sequence>MTRVPHTISAFELYRSFTSGKTTTDVLRGIDVAVQPAELTLIIGPSGSGKSTLLAILSGLLRPDRGSVHVLGEDLWRLSPAQLDAFRLAHMGFIFQGFNLFPALTSLEQLLLPLKYQGITGKPAMSRAERALDEVGLSGRAKSRPAELSGGEKQRVAIARALVKNPELLFADEPTSALDSKNGQVVIELLHRIAREHRTTVLGVTHDGRLLKHADRVIKVEDGLLVSDERKS</sequence>
<dbReference type="SMART" id="SM00382">
    <property type="entry name" value="AAA"/>
    <property type="match status" value="1"/>
</dbReference>
<accession>A0ABZ2M372</accession>
<proteinExistence type="predicted"/>
<dbReference type="Gene3D" id="3.40.50.300">
    <property type="entry name" value="P-loop containing nucleotide triphosphate hydrolases"/>
    <property type="match status" value="1"/>
</dbReference>
<dbReference type="InterPro" id="IPR003439">
    <property type="entry name" value="ABC_transporter-like_ATP-bd"/>
</dbReference>
<dbReference type="InterPro" id="IPR015854">
    <property type="entry name" value="ABC_transpr_LolD-like"/>
</dbReference>
<dbReference type="SUPFAM" id="SSF52540">
    <property type="entry name" value="P-loop containing nucleoside triphosphate hydrolases"/>
    <property type="match status" value="1"/>
</dbReference>
<keyword evidence="3 5" id="KW-0067">ATP-binding</keyword>
<dbReference type="InterPro" id="IPR017871">
    <property type="entry name" value="ABC_transporter-like_CS"/>
</dbReference>
<dbReference type="InterPro" id="IPR027417">
    <property type="entry name" value="P-loop_NTPase"/>
</dbReference>
<dbReference type="PANTHER" id="PTHR24220:SF376">
    <property type="entry name" value="ABC TRANSPORTER"/>
    <property type="match status" value="1"/>
</dbReference>
<reference evidence="5 6" key="1">
    <citation type="submission" date="2021-12" db="EMBL/GenBank/DDBJ databases">
        <title>Discovery of the Pendulisporaceae a myxobacterial family with distinct sporulation behavior and unique specialized metabolism.</title>
        <authorList>
            <person name="Garcia R."/>
            <person name="Popoff A."/>
            <person name="Bader C.D."/>
            <person name="Loehr J."/>
            <person name="Walesch S."/>
            <person name="Walt C."/>
            <person name="Boldt J."/>
            <person name="Bunk B."/>
            <person name="Haeckl F.J.F.P.J."/>
            <person name="Gunesch A.P."/>
            <person name="Birkelbach J."/>
            <person name="Nuebel U."/>
            <person name="Pietschmann T."/>
            <person name="Bach T."/>
            <person name="Mueller R."/>
        </authorList>
    </citation>
    <scope>NUCLEOTIDE SEQUENCE [LARGE SCALE GENOMIC DNA]</scope>
    <source>
        <strain evidence="5 6">MSr11954</strain>
    </source>
</reference>
<name>A0ABZ2M372_9BACT</name>
<dbReference type="CDD" id="cd03255">
    <property type="entry name" value="ABC_MJ0796_LolCDE_FtsE"/>
    <property type="match status" value="1"/>
</dbReference>
<evidence type="ECO:0000256" key="2">
    <source>
        <dbReference type="ARBA" id="ARBA00022741"/>
    </source>
</evidence>
<keyword evidence="2" id="KW-0547">Nucleotide-binding</keyword>
<dbReference type="EMBL" id="CP089984">
    <property type="protein sequence ID" value="WXB15761.1"/>
    <property type="molecule type" value="Genomic_DNA"/>
</dbReference>
<protein>
    <submittedName>
        <fullName evidence="5">ABC transporter ATP-binding protein</fullName>
    </submittedName>
</protein>